<dbReference type="OrthoDB" id="3457556at2"/>
<dbReference type="STRING" id="305507.SAMN04489724_0450"/>
<name>A0A1I6XFE7_9BACT</name>
<dbReference type="RefSeq" id="WP_091691074.1">
    <property type="nucleotide sequence ID" value="NZ_FPBF01000001.1"/>
</dbReference>
<gene>
    <name evidence="2" type="ORF">SAMN04489724_0450</name>
</gene>
<feature type="transmembrane region" description="Helical" evidence="1">
    <location>
        <begin position="286"/>
        <end position="304"/>
    </location>
</feature>
<feature type="transmembrane region" description="Helical" evidence="1">
    <location>
        <begin position="256"/>
        <end position="280"/>
    </location>
</feature>
<dbReference type="InterPro" id="IPR032713">
    <property type="entry name" value="EmrE"/>
</dbReference>
<organism evidence="2 3">
    <name type="scientific">Algoriphagus locisalis</name>
    <dbReference type="NCBI Taxonomy" id="305507"/>
    <lineage>
        <taxon>Bacteria</taxon>
        <taxon>Pseudomonadati</taxon>
        <taxon>Bacteroidota</taxon>
        <taxon>Cytophagia</taxon>
        <taxon>Cytophagales</taxon>
        <taxon>Cyclobacteriaceae</taxon>
        <taxon>Algoriphagus</taxon>
    </lineage>
</organism>
<evidence type="ECO:0000256" key="1">
    <source>
        <dbReference type="SAM" id="Phobius"/>
    </source>
</evidence>
<dbReference type="EMBL" id="FPBF01000001">
    <property type="protein sequence ID" value="SFT37030.1"/>
    <property type="molecule type" value="Genomic_DNA"/>
</dbReference>
<feature type="transmembrane region" description="Helical" evidence="1">
    <location>
        <begin position="36"/>
        <end position="55"/>
    </location>
</feature>
<keyword evidence="1" id="KW-0472">Membrane</keyword>
<feature type="transmembrane region" description="Helical" evidence="1">
    <location>
        <begin position="129"/>
        <end position="149"/>
    </location>
</feature>
<reference evidence="3" key="1">
    <citation type="submission" date="2016-10" db="EMBL/GenBank/DDBJ databases">
        <authorList>
            <person name="Varghese N."/>
            <person name="Submissions S."/>
        </authorList>
    </citation>
    <scope>NUCLEOTIDE SEQUENCE [LARGE SCALE GENOMIC DNA]</scope>
    <source>
        <strain evidence="3">DSM 23445</strain>
    </source>
</reference>
<accession>A0A1I6XFE7</accession>
<dbReference type="Pfam" id="PF13536">
    <property type="entry name" value="EmrE"/>
    <property type="match status" value="1"/>
</dbReference>
<keyword evidence="1" id="KW-0812">Transmembrane</keyword>
<feature type="transmembrane region" description="Helical" evidence="1">
    <location>
        <begin position="75"/>
        <end position="94"/>
    </location>
</feature>
<dbReference type="Proteomes" id="UP000199673">
    <property type="component" value="Unassembled WGS sequence"/>
</dbReference>
<feature type="transmembrane region" description="Helical" evidence="1">
    <location>
        <begin position="100"/>
        <end position="120"/>
    </location>
</feature>
<keyword evidence="3" id="KW-1185">Reference proteome</keyword>
<keyword evidence="1" id="KW-1133">Transmembrane helix</keyword>
<dbReference type="AlphaFoldDB" id="A0A1I6XFE7"/>
<protein>
    <submittedName>
        <fullName evidence="2">Putative multidrug resistance efflux transporter</fullName>
    </submittedName>
</protein>
<feature type="transmembrane region" description="Helical" evidence="1">
    <location>
        <begin position="222"/>
        <end position="244"/>
    </location>
</feature>
<feature type="transmembrane region" description="Helical" evidence="1">
    <location>
        <begin position="195"/>
        <end position="216"/>
    </location>
</feature>
<evidence type="ECO:0000313" key="2">
    <source>
        <dbReference type="EMBL" id="SFT37030.1"/>
    </source>
</evidence>
<sequence length="306" mass="33606">MKSNKRYALILGLLSALFFALTFVLNRVMAVGGGHWIWSASLRYFWTTLLLLVLVLLSKKFRPVILAIKEKPGQWLLWSTIGFGFFYAPLTFASAFGPSWLIAGTWQITILAGIVVAPWLQQTQSIKPLPFQTILFSLIILLGVVLMQAGHARQVSVNNLILGFAPVLIAAFAYPIGNRKMMEVTNGKLDALQRTFGMTLASLPFWILLSILGIAFKKFPTAAQVSTTLWIAIFSGVIATVLFFKATDKVQKDQKALAAVEATQSTEVLFALAGELILLNDTIPDSYAISGGFLVLLGMILHSLKK</sequence>
<feature type="transmembrane region" description="Helical" evidence="1">
    <location>
        <begin position="155"/>
        <end position="174"/>
    </location>
</feature>
<evidence type="ECO:0000313" key="3">
    <source>
        <dbReference type="Proteomes" id="UP000199673"/>
    </source>
</evidence>
<proteinExistence type="predicted"/>